<dbReference type="AlphaFoldDB" id="A0AAN5AI89"/>
<dbReference type="SUPFAM" id="SSF50891">
    <property type="entry name" value="Cyclophilin-like"/>
    <property type="match status" value="1"/>
</dbReference>
<dbReference type="PROSITE" id="PS50072">
    <property type="entry name" value="CSA_PPIASE_2"/>
    <property type="match status" value="1"/>
</dbReference>
<evidence type="ECO:0000259" key="4">
    <source>
        <dbReference type="PROSITE" id="PS50072"/>
    </source>
</evidence>
<dbReference type="SUPFAM" id="SSF48371">
    <property type="entry name" value="ARM repeat"/>
    <property type="match status" value="2"/>
</dbReference>
<keyword evidence="3 5" id="KW-0413">Isomerase</keyword>
<proteinExistence type="predicted"/>
<dbReference type="Gene3D" id="2.40.100.10">
    <property type="entry name" value="Cyclophilin-like"/>
    <property type="match status" value="1"/>
</dbReference>
<evidence type="ECO:0000256" key="2">
    <source>
        <dbReference type="ARBA" id="ARBA00023110"/>
    </source>
</evidence>
<gene>
    <name evidence="5" type="ORF">PEDI_07120</name>
</gene>
<organism evidence="5 6">
    <name type="scientific">Persicobacter diffluens</name>
    <dbReference type="NCBI Taxonomy" id="981"/>
    <lineage>
        <taxon>Bacteria</taxon>
        <taxon>Pseudomonadati</taxon>
        <taxon>Bacteroidota</taxon>
        <taxon>Cytophagia</taxon>
        <taxon>Cytophagales</taxon>
        <taxon>Persicobacteraceae</taxon>
        <taxon>Persicobacter</taxon>
    </lineage>
</organism>
<dbReference type="InterPro" id="IPR004155">
    <property type="entry name" value="PBS_lyase_HEAT"/>
</dbReference>
<evidence type="ECO:0000256" key="3">
    <source>
        <dbReference type="ARBA" id="ARBA00023235"/>
    </source>
</evidence>
<dbReference type="PANTHER" id="PTHR45625:SF4">
    <property type="entry name" value="PEPTIDYLPROLYL ISOMERASE DOMAIN AND WD REPEAT-CONTAINING PROTEIN 1"/>
    <property type="match status" value="1"/>
</dbReference>
<dbReference type="InterPro" id="IPR029000">
    <property type="entry name" value="Cyclophilin-like_dom_sf"/>
</dbReference>
<dbReference type="PANTHER" id="PTHR45625">
    <property type="entry name" value="PEPTIDYL-PROLYL CIS-TRANS ISOMERASE-RELATED"/>
    <property type="match status" value="1"/>
</dbReference>
<dbReference type="InterPro" id="IPR002130">
    <property type="entry name" value="Cyclophilin-type_PPIase_dom"/>
</dbReference>
<dbReference type="Pfam" id="PF03130">
    <property type="entry name" value="HEAT_PBS"/>
    <property type="match status" value="2"/>
</dbReference>
<sequence length="614" mass="69361">MKPYFSFIFFAIVFFSCNPYSSDQGKVYLQWKEIHEFQNQRNTDTLLYFLKSDQADIRRSAARALGSVQDEKALNELKFALADEQEEVRAAAAFALGQLGNVQAFPSLQAALMRSKEFSTLEEIRMALGKCLTPKQVGILLDQPASPGNLRALAYAAQNGAYNDQVQAYVLTCLQDENGREVQSLAANILARNIIDQQDLIPQIQVLFEESDNKEARYHLLEAYGKMKGNAGWLKYVLEKQTLAPMEKCAAIREIGKDWNSSDIPLIKKLLKDPLYNVASIMVSAVPEADWVKSDWALEMPLMIPKAQWLGKTGDMKLISSALDTARNVYVKGELWKAYARFPTGLEALQEGLARTSVPEQAFVFEAIIEWANQFPEQSKSDLFKRVLWQGMQSRDVAMIYYGALWLQSNWEDYSDWQLRLSELKNELKLPIDLEAYNELEGLLAKMEGRTPNKANPADMLPIDWQQLSFLPPHPQFEFYTTQGGFVLELLPEAAPAAVTAFLKLWNEGFYEEKTFHRVVPGFVAQGACPRGDGFGGMNWVIPSEFDEHQFEAGSVGLASAGKDTESCQFFINYTSTPRLDGRYTIFAKVVYGMETVERLGVGDQIMEVKFKKK</sequence>
<keyword evidence="2" id="KW-0697">Rotamase</keyword>
<dbReference type="InterPro" id="IPR011989">
    <property type="entry name" value="ARM-like"/>
</dbReference>
<dbReference type="GO" id="GO:0003755">
    <property type="term" value="F:peptidyl-prolyl cis-trans isomerase activity"/>
    <property type="evidence" value="ECO:0007669"/>
    <property type="project" value="UniProtKB-KW"/>
</dbReference>
<evidence type="ECO:0000313" key="5">
    <source>
        <dbReference type="EMBL" id="GJM60160.1"/>
    </source>
</evidence>
<dbReference type="Gene3D" id="1.25.10.10">
    <property type="entry name" value="Leucine-rich Repeat Variant"/>
    <property type="match status" value="1"/>
</dbReference>
<evidence type="ECO:0000256" key="1">
    <source>
        <dbReference type="ARBA" id="ARBA00013194"/>
    </source>
</evidence>
<dbReference type="Pfam" id="PF00160">
    <property type="entry name" value="Pro_isomerase"/>
    <property type="match status" value="1"/>
</dbReference>
<protein>
    <recommendedName>
        <fullName evidence="1">peptidylprolyl isomerase</fullName>
        <ecNumber evidence="1">5.2.1.8</ecNumber>
    </recommendedName>
</protein>
<dbReference type="RefSeq" id="WP_338236012.1">
    <property type="nucleotide sequence ID" value="NZ_BQKE01000001.1"/>
</dbReference>
<evidence type="ECO:0000313" key="6">
    <source>
        <dbReference type="Proteomes" id="UP001310022"/>
    </source>
</evidence>
<dbReference type="InterPro" id="IPR016024">
    <property type="entry name" value="ARM-type_fold"/>
</dbReference>
<dbReference type="PROSITE" id="PS51257">
    <property type="entry name" value="PROKAR_LIPOPROTEIN"/>
    <property type="match status" value="1"/>
</dbReference>
<dbReference type="EC" id="5.2.1.8" evidence="1"/>
<dbReference type="InterPro" id="IPR044666">
    <property type="entry name" value="Cyclophilin_A-like"/>
</dbReference>
<dbReference type="Proteomes" id="UP001310022">
    <property type="component" value="Unassembled WGS sequence"/>
</dbReference>
<keyword evidence="6" id="KW-1185">Reference proteome</keyword>
<dbReference type="PRINTS" id="PR00153">
    <property type="entry name" value="CSAPPISMRASE"/>
</dbReference>
<dbReference type="EMBL" id="BQKE01000001">
    <property type="protein sequence ID" value="GJM60160.1"/>
    <property type="molecule type" value="Genomic_DNA"/>
</dbReference>
<comment type="caution">
    <text evidence="5">The sequence shown here is derived from an EMBL/GenBank/DDBJ whole genome shotgun (WGS) entry which is preliminary data.</text>
</comment>
<dbReference type="SMART" id="SM00567">
    <property type="entry name" value="EZ_HEAT"/>
    <property type="match status" value="2"/>
</dbReference>
<accession>A0AAN5AI89</accession>
<reference evidence="5 6" key="1">
    <citation type="submission" date="2021-12" db="EMBL/GenBank/DDBJ databases">
        <title>Genome sequencing of bacteria with rrn-lacking chromosome and rrn-plasmid.</title>
        <authorList>
            <person name="Anda M."/>
            <person name="Iwasaki W."/>
        </authorList>
    </citation>
    <scope>NUCLEOTIDE SEQUENCE [LARGE SCALE GENOMIC DNA]</scope>
    <source>
        <strain evidence="5 6">NBRC 15940</strain>
    </source>
</reference>
<dbReference type="CDD" id="cd00317">
    <property type="entry name" value="cyclophilin"/>
    <property type="match status" value="1"/>
</dbReference>
<name>A0AAN5AI89_9BACT</name>
<feature type="domain" description="PPIase cyclophilin-type" evidence="4">
    <location>
        <begin position="484"/>
        <end position="600"/>
    </location>
</feature>